<accession>A0A840WFT3</accession>
<dbReference type="Pfam" id="PF00005">
    <property type="entry name" value="ABC_tran"/>
    <property type="match status" value="1"/>
</dbReference>
<protein>
    <submittedName>
        <fullName evidence="7">Urea transport system ATP-binding protein</fullName>
    </submittedName>
</protein>
<dbReference type="PROSITE" id="PS50893">
    <property type="entry name" value="ABC_TRANSPORTER_2"/>
    <property type="match status" value="1"/>
</dbReference>
<sequence>MTTTPTTPHLSVHNLHAGYGRARVLFDINLTIHTGTIACIMGRNGVGKTTLLNTITGLITPTQGTITHTTTDITHLPPHQRTRRGIAYAPQGHDTFAPLTVAENLHVAHQATQRGGPHLIETALERFPRLKPLLNRKAGLLSGGQAQQLAIARALVTNPTLLILDEPTEGIQPNIVAEIETAITATAAQGITILLVEQYLDVALRLADTITVIDAGRIVHTGPRTELTHASAHALMAI</sequence>
<dbReference type="GO" id="GO:0005524">
    <property type="term" value="F:ATP binding"/>
    <property type="evidence" value="ECO:0007669"/>
    <property type="project" value="UniProtKB-KW"/>
</dbReference>
<gene>
    <name evidence="7" type="ORF">HNR07_001333</name>
</gene>
<evidence type="ECO:0000256" key="4">
    <source>
        <dbReference type="ARBA" id="ARBA00022840"/>
    </source>
</evidence>
<feature type="domain" description="ABC transporter" evidence="6">
    <location>
        <begin position="10"/>
        <end position="238"/>
    </location>
</feature>
<keyword evidence="5" id="KW-0029">Amino-acid transport</keyword>
<dbReference type="CDD" id="cd03224">
    <property type="entry name" value="ABC_TM1139_LivF_branched"/>
    <property type="match status" value="1"/>
</dbReference>
<keyword evidence="4 7" id="KW-0067">ATP-binding</keyword>
<dbReference type="InterPro" id="IPR003593">
    <property type="entry name" value="AAA+_ATPase"/>
</dbReference>
<keyword evidence="3" id="KW-0547">Nucleotide-binding</keyword>
<reference evidence="7 8" key="1">
    <citation type="submission" date="2020-08" db="EMBL/GenBank/DDBJ databases">
        <title>Sequencing the genomes of 1000 actinobacteria strains.</title>
        <authorList>
            <person name="Klenk H.-P."/>
        </authorList>
    </citation>
    <scope>NUCLEOTIDE SEQUENCE [LARGE SCALE GENOMIC DNA]</scope>
    <source>
        <strain evidence="7 8">DSM 44598</strain>
    </source>
</reference>
<evidence type="ECO:0000259" key="6">
    <source>
        <dbReference type="PROSITE" id="PS50893"/>
    </source>
</evidence>
<evidence type="ECO:0000313" key="8">
    <source>
        <dbReference type="Proteomes" id="UP000579647"/>
    </source>
</evidence>
<dbReference type="InterPro" id="IPR052156">
    <property type="entry name" value="BCAA_Transport_ATP-bd_LivF"/>
</dbReference>
<dbReference type="SUPFAM" id="SSF52540">
    <property type="entry name" value="P-loop containing nucleoside triphosphate hydrolases"/>
    <property type="match status" value="1"/>
</dbReference>
<organism evidence="7 8">
    <name type="scientific">Nocardiopsis metallicus</name>
    <dbReference type="NCBI Taxonomy" id="179819"/>
    <lineage>
        <taxon>Bacteria</taxon>
        <taxon>Bacillati</taxon>
        <taxon>Actinomycetota</taxon>
        <taxon>Actinomycetes</taxon>
        <taxon>Streptosporangiales</taxon>
        <taxon>Nocardiopsidaceae</taxon>
        <taxon>Nocardiopsis</taxon>
    </lineage>
</organism>
<evidence type="ECO:0000256" key="1">
    <source>
        <dbReference type="ARBA" id="ARBA00005417"/>
    </source>
</evidence>
<dbReference type="GO" id="GO:0016887">
    <property type="term" value="F:ATP hydrolysis activity"/>
    <property type="evidence" value="ECO:0007669"/>
    <property type="project" value="InterPro"/>
</dbReference>
<dbReference type="RefSeq" id="WP_184363244.1">
    <property type="nucleotide sequence ID" value="NZ_BAAAKM010000044.1"/>
</dbReference>
<dbReference type="GO" id="GO:0015658">
    <property type="term" value="F:branched-chain amino acid transmembrane transporter activity"/>
    <property type="evidence" value="ECO:0007669"/>
    <property type="project" value="TreeGrafter"/>
</dbReference>
<dbReference type="InterPro" id="IPR027417">
    <property type="entry name" value="P-loop_NTPase"/>
</dbReference>
<proteinExistence type="inferred from homology"/>
<comment type="caution">
    <text evidence="7">The sequence shown here is derived from an EMBL/GenBank/DDBJ whole genome shotgun (WGS) entry which is preliminary data.</text>
</comment>
<dbReference type="PANTHER" id="PTHR43820:SF5">
    <property type="entry name" value="HIGH-AFFINITY BRANCHED-CHAIN AMINO ACID TRANSPORT ATP-BINDING PROTEIN"/>
    <property type="match status" value="1"/>
</dbReference>
<evidence type="ECO:0000256" key="5">
    <source>
        <dbReference type="ARBA" id="ARBA00022970"/>
    </source>
</evidence>
<evidence type="ECO:0000313" key="7">
    <source>
        <dbReference type="EMBL" id="MBB5490196.1"/>
    </source>
</evidence>
<evidence type="ECO:0000256" key="2">
    <source>
        <dbReference type="ARBA" id="ARBA00022448"/>
    </source>
</evidence>
<dbReference type="InterPro" id="IPR003439">
    <property type="entry name" value="ABC_transporter-like_ATP-bd"/>
</dbReference>
<keyword evidence="8" id="KW-1185">Reference proteome</keyword>
<dbReference type="GO" id="GO:0015807">
    <property type="term" value="P:L-amino acid transport"/>
    <property type="evidence" value="ECO:0007669"/>
    <property type="project" value="TreeGrafter"/>
</dbReference>
<name>A0A840WFT3_9ACTN</name>
<dbReference type="PANTHER" id="PTHR43820">
    <property type="entry name" value="HIGH-AFFINITY BRANCHED-CHAIN AMINO ACID TRANSPORT ATP-BINDING PROTEIN LIVF"/>
    <property type="match status" value="1"/>
</dbReference>
<dbReference type="Proteomes" id="UP000579647">
    <property type="component" value="Unassembled WGS sequence"/>
</dbReference>
<dbReference type="EMBL" id="JACHDO010000001">
    <property type="protein sequence ID" value="MBB5490196.1"/>
    <property type="molecule type" value="Genomic_DNA"/>
</dbReference>
<dbReference type="Gene3D" id="3.40.50.300">
    <property type="entry name" value="P-loop containing nucleotide triphosphate hydrolases"/>
    <property type="match status" value="1"/>
</dbReference>
<dbReference type="AlphaFoldDB" id="A0A840WFT3"/>
<comment type="similarity">
    <text evidence="1">Belongs to the ABC transporter superfamily.</text>
</comment>
<dbReference type="SMART" id="SM00382">
    <property type="entry name" value="AAA"/>
    <property type="match status" value="1"/>
</dbReference>
<evidence type="ECO:0000256" key="3">
    <source>
        <dbReference type="ARBA" id="ARBA00022741"/>
    </source>
</evidence>
<keyword evidence="2" id="KW-0813">Transport</keyword>